<proteinExistence type="predicted"/>
<keyword evidence="2" id="KW-1185">Reference proteome</keyword>
<protein>
    <submittedName>
        <fullName evidence="1">Uncharacterized protein</fullName>
    </submittedName>
</protein>
<organism evidence="1 2">
    <name type="scientific">Dermatophagoides pteronyssinus</name>
    <name type="common">European house dust mite</name>
    <dbReference type="NCBI Taxonomy" id="6956"/>
    <lineage>
        <taxon>Eukaryota</taxon>
        <taxon>Metazoa</taxon>
        <taxon>Ecdysozoa</taxon>
        <taxon>Arthropoda</taxon>
        <taxon>Chelicerata</taxon>
        <taxon>Arachnida</taxon>
        <taxon>Acari</taxon>
        <taxon>Acariformes</taxon>
        <taxon>Sarcoptiformes</taxon>
        <taxon>Astigmata</taxon>
        <taxon>Psoroptidia</taxon>
        <taxon>Analgoidea</taxon>
        <taxon>Pyroglyphidae</taxon>
        <taxon>Dermatophagoidinae</taxon>
        <taxon>Dermatophagoides</taxon>
    </lineage>
</organism>
<name>A0ABQ8IWK0_DERPT</name>
<reference evidence="1 2" key="1">
    <citation type="journal article" date="2018" name="J. Allergy Clin. Immunol.">
        <title>High-quality assembly of Dermatophagoides pteronyssinus genome and transcriptome reveals a wide range of novel allergens.</title>
        <authorList>
            <person name="Liu X.Y."/>
            <person name="Yang K.Y."/>
            <person name="Wang M.Q."/>
            <person name="Kwok J.S."/>
            <person name="Zeng X."/>
            <person name="Yang Z."/>
            <person name="Xiao X.J."/>
            <person name="Lau C.P."/>
            <person name="Li Y."/>
            <person name="Huang Z.M."/>
            <person name="Ba J.G."/>
            <person name="Yim A.K."/>
            <person name="Ouyang C.Y."/>
            <person name="Ngai S.M."/>
            <person name="Chan T.F."/>
            <person name="Leung E.L."/>
            <person name="Liu L."/>
            <person name="Liu Z.G."/>
            <person name="Tsui S.K."/>
        </authorList>
    </citation>
    <scope>NUCLEOTIDE SEQUENCE [LARGE SCALE GENOMIC DNA]</scope>
    <source>
        <strain evidence="1">Derp</strain>
    </source>
</reference>
<gene>
    <name evidence="1" type="ORF">DERP_008546</name>
</gene>
<dbReference type="Proteomes" id="UP000887458">
    <property type="component" value="Unassembled WGS sequence"/>
</dbReference>
<accession>A0ABQ8IWK0</accession>
<reference evidence="1 2" key="2">
    <citation type="journal article" date="2022" name="Mol. Biol. Evol.">
        <title>Comparative Genomics Reveals Insights into the Divergent Evolution of Astigmatic Mites and Household Pest Adaptations.</title>
        <authorList>
            <person name="Xiong Q."/>
            <person name="Wan A.T."/>
            <person name="Liu X."/>
            <person name="Fung C.S."/>
            <person name="Xiao X."/>
            <person name="Malainual N."/>
            <person name="Hou J."/>
            <person name="Wang L."/>
            <person name="Wang M."/>
            <person name="Yang K.Y."/>
            <person name="Cui Y."/>
            <person name="Leung E.L."/>
            <person name="Nong W."/>
            <person name="Shin S.K."/>
            <person name="Au S.W."/>
            <person name="Jeong K.Y."/>
            <person name="Chew F.T."/>
            <person name="Hui J.H."/>
            <person name="Leung T.F."/>
            <person name="Tungtrongchitr A."/>
            <person name="Zhong N."/>
            <person name="Liu Z."/>
            <person name="Tsui S.K."/>
        </authorList>
    </citation>
    <scope>NUCLEOTIDE SEQUENCE [LARGE SCALE GENOMIC DNA]</scope>
    <source>
        <strain evidence="1">Derp</strain>
    </source>
</reference>
<evidence type="ECO:0000313" key="1">
    <source>
        <dbReference type="EMBL" id="KAH9414706.1"/>
    </source>
</evidence>
<comment type="caution">
    <text evidence="1">The sequence shown here is derived from an EMBL/GenBank/DDBJ whole genome shotgun (WGS) entry which is preliminary data.</text>
</comment>
<evidence type="ECO:0000313" key="2">
    <source>
        <dbReference type="Proteomes" id="UP000887458"/>
    </source>
</evidence>
<dbReference type="EMBL" id="NJHN03000105">
    <property type="protein sequence ID" value="KAH9414706.1"/>
    <property type="molecule type" value="Genomic_DNA"/>
</dbReference>
<sequence>MKQVEWKKQMLWINEKKISTMVKRNERTDDYGYCYSNDMLQISDSTIYMWNFKEKILSKGKNKSIANMLQILLWIKS</sequence>